<dbReference type="SMART" id="SM00855">
    <property type="entry name" value="PGAM"/>
    <property type="match status" value="1"/>
</dbReference>
<dbReference type="GO" id="GO:0004619">
    <property type="term" value="F:phosphoglycerate mutase activity"/>
    <property type="evidence" value="ECO:0007669"/>
    <property type="project" value="UniProtKB-EC"/>
</dbReference>
<dbReference type="SUPFAM" id="SSF53254">
    <property type="entry name" value="Phosphoglycerate mutase-like"/>
    <property type="match status" value="1"/>
</dbReference>
<dbReference type="InterPro" id="IPR029033">
    <property type="entry name" value="His_PPase_superfam"/>
</dbReference>
<proteinExistence type="inferred from homology"/>
<evidence type="ECO:0000256" key="3">
    <source>
        <dbReference type="ARBA" id="ARBA00023152"/>
    </source>
</evidence>
<dbReference type="InterPro" id="IPR005952">
    <property type="entry name" value="Phosphogly_mut1"/>
</dbReference>
<evidence type="ECO:0000256" key="5">
    <source>
        <dbReference type="PIRSR" id="PIRSR613078-1"/>
    </source>
</evidence>
<keyword evidence="8" id="KW-1185">Reference proteome</keyword>
<evidence type="ECO:0000256" key="4">
    <source>
        <dbReference type="ARBA" id="ARBA00023235"/>
    </source>
</evidence>
<dbReference type="Proteomes" id="UP000271031">
    <property type="component" value="Unassembled WGS sequence"/>
</dbReference>
<evidence type="ECO:0000256" key="1">
    <source>
        <dbReference type="ARBA" id="ARBA00006717"/>
    </source>
</evidence>
<dbReference type="PANTHER" id="PTHR11931">
    <property type="entry name" value="PHOSPHOGLYCERATE MUTASE"/>
    <property type="match status" value="1"/>
</dbReference>
<protein>
    <recommendedName>
        <fullName evidence="2">phosphoglycerate mutase (2,3-diphosphoglycerate-dependent)</fullName>
        <ecNumber evidence="2">5.4.2.11</ecNumber>
    </recommendedName>
</protein>
<feature type="active site" description="Proton donor/acceptor" evidence="5">
    <location>
        <position position="144"/>
    </location>
</feature>
<evidence type="ECO:0000313" key="7">
    <source>
        <dbReference type="EMBL" id="RNB89689.1"/>
    </source>
</evidence>
<keyword evidence="3" id="KW-0324">Glycolysis</keyword>
<evidence type="ECO:0000256" key="2">
    <source>
        <dbReference type="ARBA" id="ARBA00012028"/>
    </source>
</evidence>
<dbReference type="Gene3D" id="3.40.50.1240">
    <property type="entry name" value="Phosphoglycerate mutase-like"/>
    <property type="match status" value="1"/>
</dbReference>
<evidence type="ECO:0000256" key="6">
    <source>
        <dbReference type="PIRSR" id="PIRSR613078-2"/>
    </source>
</evidence>
<dbReference type="EC" id="5.4.2.11" evidence="2"/>
<gene>
    <name evidence="7" type="ORF">EDM56_10955</name>
</gene>
<reference evidence="7 8" key="1">
    <citation type="submission" date="2018-10" db="EMBL/GenBank/DDBJ databases">
        <title>Phylogenomics of Brevibacillus.</title>
        <authorList>
            <person name="Dunlap C."/>
        </authorList>
    </citation>
    <scope>NUCLEOTIDE SEQUENCE [LARGE SCALE GENOMIC DNA]</scope>
    <source>
        <strain evidence="7 8">JCM 15716</strain>
    </source>
</reference>
<accession>A0A3M8DQ92</accession>
<dbReference type="InterPro" id="IPR013078">
    <property type="entry name" value="His_Pase_superF_clade-1"/>
</dbReference>
<dbReference type="OrthoDB" id="9782128at2"/>
<feature type="binding site" evidence="6">
    <location>
        <position position="120"/>
    </location>
    <ligand>
        <name>substrate</name>
    </ligand>
</feature>
<dbReference type="Pfam" id="PF00300">
    <property type="entry name" value="His_Phos_1"/>
    <property type="match status" value="1"/>
</dbReference>
<keyword evidence="4" id="KW-0413">Isomerase</keyword>
<sequence>MSKPGEFYTIKLQTLAYEPEGGIVLKRKKWAGLLLAIVMVVAGCSQASSTGGQSEEGQQGDKPLTLYFARHGETLFNKQGRMQGWSDSPLTEKGKETAIHLGKGLADISFVAAYSSTSERAIDTAQYLLDGRSVPLITDKNLREMNFGEWEAESAEKIMEQYPAIWEFDPSFKSPVGGESIPELLKRTQTAVERIIRENKAKGGNVLVVTHGLATMNFIYHLDPRSISIDGPLPNGSVTTVEWKDGALKVLKVGDESYIKKGEQQK</sequence>
<feature type="binding site" evidence="6">
    <location>
        <begin position="70"/>
        <end position="77"/>
    </location>
    <ligand>
        <name>substrate</name>
    </ligand>
</feature>
<dbReference type="EMBL" id="RHHQ01000008">
    <property type="protein sequence ID" value="RNB89689.1"/>
    <property type="molecule type" value="Genomic_DNA"/>
</dbReference>
<organism evidence="7 8">
    <name type="scientific">Brevibacillus fluminis</name>
    <dbReference type="NCBI Taxonomy" id="511487"/>
    <lineage>
        <taxon>Bacteria</taxon>
        <taxon>Bacillati</taxon>
        <taxon>Bacillota</taxon>
        <taxon>Bacilli</taxon>
        <taxon>Bacillales</taxon>
        <taxon>Paenibacillaceae</taxon>
        <taxon>Brevibacillus</taxon>
    </lineage>
</organism>
<name>A0A3M8DQ92_9BACL</name>
<dbReference type="AlphaFoldDB" id="A0A3M8DQ92"/>
<feature type="active site" description="Tele-phosphohistidine intermediate" evidence="5">
    <location>
        <position position="71"/>
    </location>
</feature>
<comment type="similarity">
    <text evidence="1">Belongs to the phosphoglycerate mutase family. BPG-dependent PGAM subfamily.</text>
</comment>
<comment type="caution">
    <text evidence="7">The sequence shown here is derived from an EMBL/GenBank/DDBJ whole genome shotgun (WGS) entry which is preliminary data.</text>
</comment>
<dbReference type="GO" id="GO:0006096">
    <property type="term" value="P:glycolytic process"/>
    <property type="evidence" value="ECO:0007669"/>
    <property type="project" value="UniProtKB-KW"/>
</dbReference>
<evidence type="ECO:0000313" key="8">
    <source>
        <dbReference type="Proteomes" id="UP000271031"/>
    </source>
</evidence>
<dbReference type="CDD" id="cd07067">
    <property type="entry name" value="HP_PGM_like"/>
    <property type="match status" value="1"/>
</dbReference>